<reference evidence="7 8" key="1">
    <citation type="submission" date="2019-07" db="EMBL/GenBank/DDBJ databases">
        <title>Genomics analysis of Aphanomyces spp. identifies a new class of oomycete effector associated with host adaptation.</title>
        <authorList>
            <person name="Gaulin E."/>
        </authorList>
    </citation>
    <scope>NUCLEOTIDE SEQUENCE [LARGE SCALE GENOMIC DNA]</scope>
    <source>
        <strain evidence="7 8">ATCC 201684</strain>
    </source>
</reference>
<dbReference type="Pfam" id="PF00447">
    <property type="entry name" value="HSF_DNA-bind"/>
    <property type="match status" value="1"/>
</dbReference>
<dbReference type="InterPro" id="IPR036390">
    <property type="entry name" value="WH_DNA-bd_sf"/>
</dbReference>
<feature type="region of interest" description="Disordered" evidence="5">
    <location>
        <begin position="146"/>
        <end position="167"/>
    </location>
</feature>
<feature type="domain" description="HSF-type DNA-binding" evidence="6">
    <location>
        <begin position="22"/>
        <end position="119"/>
    </location>
</feature>
<evidence type="ECO:0000256" key="1">
    <source>
        <dbReference type="ARBA" id="ARBA00004123"/>
    </source>
</evidence>
<dbReference type="FunFam" id="1.10.10.10:FF:000286">
    <property type="entry name" value="Heat shock transcription factor"/>
    <property type="match status" value="1"/>
</dbReference>
<dbReference type="SUPFAM" id="SSF46785">
    <property type="entry name" value="Winged helix' DNA-binding domain"/>
    <property type="match status" value="1"/>
</dbReference>
<proteinExistence type="inferred from homology"/>
<dbReference type="PANTHER" id="PTHR10015">
    <property type="entry name" value="HEAT SHOCK TRANSCRIPTION FACTOR"/>
    <property type="match status" value="1"/>
</dbReference>
<dbReference type="SMART" id="SM00415">
    <property type="entry name" value="HSF"/>
    <property type="match status" value="1"/>
</dbReference>
<comment type="subcellular location">
    <subcellularLocation>
        <location evidence="1">Nucleus</location>
    </subcellularLocation>
</comment>
<protein>
    <recommendedName>
        <fullName evidence="6">HSF-type DNA-binding domain-containing protein</fullName>
    </recommendedName>
</protein>
<organism evidence="7 8">
    <name type="scientific">Aphanomyces euteiches</name>
    <dbReference type="NCBI Taxonomy" id="100861"/>
    <lineage>
        <taxon>Eukaryota</taxon>
        <taxon>Sar</taxon>
        <taxon>Stramenopiles</taxon>
        <taxon>Oomycota</taxon>
        <taxon>Saprolegniomycetes</taxon>
        <taxon>Saprolegniales</taxon>
        <taxon>Verrucalvaceae</taxon>
        <taxon>Aphanomyces</taxon>
    </lineage>
</organism>
<evidence type="ECO:0000256" key="2">
    <source>
        <dbReference type="ARBA" id="ARBA00023125"/>
    </source>
</evidence>
<dbReference type="EMBL" id="VJMJ01000022">
    <property type="protein sequence ID" value="KAF0743096.1"/>
    <property type="molecule type" value="Genomic_DNA"/>
</dbReference>
<dbReference type="GO" id="GO:0005634">
    <property type="term" value="C:nucleus"/>
    <property type="evidence" value="ECO:0007669"/>
    <property type="project" value="UniProtKB-SubCell"/>
</dbReference>
<evidence type="ECO:0000259" key="6">
    <source>
        <dbReference type="SMART" id="SM00415"/>
    </source>
</evidence>
<keyword evidence="8" id="KW-1185">Reference proteome</keyword>
<dbReference type="AlphaFoldDB" id="A0A6G0XRA5"/>
<dbReference type="Gene3D" id="1.10.10.10">
    <property type="entry name" value="Winged helix-like DNA-binding domain superfamily/Winged helix DNA-binding domain"/>
    <property type="match status" value="1"/>
</dbReference>
<evidence type="ECO:0000313" key="8">
    <source>
        <dbReference type="Proteomes" id="UP000481153"/>
    </source>
</evidence>
<dbReference type="InterPro" id="IPR000232">
    <property type="entry name" value="HSF_DNA-bd"/>
</dbReference>
<evidence type="ECO:0000256" key="4">
    <source>
        <dbReference type="RuleBase" id="RU004020"/>
    </source>
</evidence>
<dbReference type="PANTHER" id="PTHR10015:SF427">
    <property type="entry name" value="HEAT SHOCK FACTOR PROTEIN"/>
    <property type="match status" value="1"/>
</dbReference>
<keyword evidence="3" id="KW-0539">Nucleus</keyword>
<sequence>MSDSTYSTQSPRKQTSPQLSMATPPFLASLYDILHKEDPAAIGWCDDGKSFGVFNVAVLEAYILPTYYRHNNFSSFQRQLNYFGFRKILKPRVYEPCTFYAQPLFLRDDPSKMLLIKRKTYRHKGSKKTRRDVSTSQLALSHTFAATSSDGSPVDSTNDSSPTSSTYEPMHVDVSVFVHLPDFTFEDDFIESRTPDVSCDPLQPIPFHQTKRHVWHLLEEDIILLSNMINPVV</sequence>
<gene>
    <name evidence="7" type="ORF">Ae201684_002153</name>
</gene>
<dbReference type="GO" id="GO:0043565">
    <property type="term" value="F:sequence-specific DNA binding"/>
    <property type="evidence" value="ECO:0007669"/>
    <property type="project" value="InterPro"/>
</dbReference>
<evidence type="ECO:0000256" key="5">
    <source>
        <dbReference type="SAM" id="MobiDB-lite"/>
    </source>
</evidence>
<name>A0A6G0XRA5_9STRA</name>
<dbReference type="PRINTS" id="PR00056">
    <property type="entry name" value="HSFDOMAIN"/>
</dbReference>
<comment type="caution">
    <text evidence="7">The sequence shown here is derived from an EMBL/GenBank/DDBJ whole genome shotgun (WGS) entry which is preliminary data.</text>
</comment>
<evidence type="ECO:0000313" key="7">
    <source>
        <dbReference type="EMBL" id="KAF0743096.1"/>
    </source>
</evidence>
<dbReference type="GO" id="GO:0003700">
    <property type="term" value="F:DNA-binding transcription factor activity"/>
    <property type="evidence" value="ECO:0007669"/>
    <property type="project" value="InterPro"/>
</dbReference>
<evidence type="ECO:0000256" key="3">
    <source>
        <dbReference type="ARBA" id="ARBA00023242"/>
    </source>
</evidence>
<comment type="similarity">
    <text evidence="4">Belongs to the HSF family.</text>
</comment>
<dbReference type="VEuPathDB" id="FungiDB:AeMF1_009981"/>
<feature type="compositionally biased region" description="Low complexity" evidence="5">
    <location>
        <begin position="152"/>
        <end position="166"/>
    </location>
</feature>
<dbReference type="Proteomes" id="UP000481153">
    <property type="component" value="Unassembled WGS sequence"/>
</dbReference>
<accession>A0A6G0XRA5</accession>
<dbReference type="InterPro" id="IPR036388">
    <property type="entry name" value="WH-like_DNA-bd_sf"/>
</dbReference>
<feature type="region of interest" description="Disordered" evidence="5">
    <location>
        <begin position="1"/>
        <end position="20"/>
    </location>
</feature>
<keyword evidence="2" id="KW-0238">DNA-binding</keyword>